<keyword evidence="1" id="KW-0812">Transmembrane</keyword>
<dbReference type="Pfam" id="PF02681">
    <property type="entry name" value="DUF212"/>
    <property type="match status" value="1"/>
</dbReference>
<protein>
    <submittedName>
        <fullName evidence="2">Divergent PAP2 family protein</fullName>
    </submittedName>
</protein>
<dbReference type="EMBL" id="JBHUHQ010000019">
    <property type="protein sequence ID" value="MFD2045397.1"/>
    <property type="molecule type" value="Genomic_DNA"/>
</dbReference>
<keyword evidence="3" id="KW-1185">Reference proteome</keyword>
<keyword evidence="1" id="KW-0472">Membrane</keyword>
<gene>
    <name evidence="2" type="ORF">ACFSJF_14045</name>
</gene>
<organism evidence="2 3">
    <name type="scientific">Ornithinibacillus salinisoli</name>
    <dbReference type="NCBI Taxonomy" id="1848459"/>
    <lineage>
        <taxon>Bacteria</taxon>
        <taxon>Bacillati</taxon>
        <taxon>Bacillota</taxon>
        <taxon>Bacilli</taxon>
        <taxon>Bacillales</taxon>
        <taxon>Bacillaceae</taxon>
        <taxon>Ornithinibacillus</taxon>
    </lineage>
</organism>
<reference evidence="3" key="1">
    <citation type="journal article" date="2019" name="Int. J. Syst. Evol. Microbiol.">
        <title>The Global Catalogue of Microorganisms (GCM) 10K type strain sequencing project: providing services to taxonomists for standard genome sequencing and annotation.</title>
        <authorList>
            <consortium name="The Broad Institute Genomics Platform"/>
            <consortium name="The Broad Institute Genome Sequencing Center for Infectious Disease"/>
            <person name="Wu L."/>
            <person name="Ma J."/>
        </authorList>
    </citation>
    <scope>NUCLEOTIDE SEQUENCE [LARGE SCALE GENOMIC DNA]</scope>
    <source>
        <strain evidence="3">R28</strain>
    </source>
</reference>
<evidence type="ECO:0000313" key="3">
    <source>
        <dbReference type="Proteomes" id="UP001597383"/>
    </source>
</evidence>
<evidence type="ECO:0000256" key="1">
    <source>
        <dbReference type="SAM" id="Phobius"/>
    </source>
</evidence>
<dbReference type="PANTHER" id="PTHR31446:SF29">
    <property type="entry name" value="ACID PHOSPHATASE_VANADIUM-DEPENDENT HALOPEROXIDASE-RELATED PROTEIN"/>
    <property type="match status" value="1"/>
</dbReference>
<evidence type="ECO:0000313" key="2">
    <source>
        <dbReference type="EMBL" id="MFD2045397.1"/>
    </source>
</evidence>
<dbReference type="InterPro" id="IPR003832">
    <property type="entry name" value="DUF212"/>
</dbReference>
<comment type="caution">
    <text evidence="2">The sequence shown here is derived from an EMBL/GenBank/DDBJ whole genome shotgun (WGS) entry which is preliminary data.</text>
</comment>
<proteinExistence type="predicted"/>
<keyword evidence="1" id="KW-1133">Transmembrane helix</keyword>
<accession>A0ABW4W1K1</accession>
<name>A0ABW4W1K1_9BACI</name>
<feature type="transmembrane region" description="Helical" evidence="1">
    <location>
        <begin position="129"/>
        <end position="150"/>
    </location>
</feature>
<sequence length="165" mass="18142">MLNRAISTALLGIGTAQFLKVPIHYLETGIWDWKKLAGSGDMPSSHSAAVTSLTTYIALKKGVPSIDFGVSSIFSMIVMYDAMGIRWQAGQTAIAVNDMYEHLEKLADNHPDIKYKRREKELKEMLGHMPIEVIGGAALGIAIGSLSYLIEKNPKKIRNKKQAPT</sequence>
<dbReference type="PANTHER" id="PTHR31446">
    <property type="entry name" value="ACID PHOSPHATASE/VANADIUM-DEPENDENT HALOPEROXIDASE-RELATED PROTEIN"/>
    <property type="match status" value="1"/>
</dbReference>
<dbReference type="Proteomes" id="UP001597383">
    <property type="component" value="Unassembled WGS sequence"/>
</dbReference>
<dbReference type="RefSeq" id="WP_377558038.1">
    <property type="nucleotide sequence ID" value="NZ_JBHUHQ010000019.1"/>
</dbReference>